<evidence type="ECO:0000256" key="5">
    <source>
        <dbReference type="ARBA" id="ARBA00022806"/>
    </source>
</evidence>
<dbReference type="Gene3D" id="3.40.50.300">
    <property type="entry name" value="P-loop containing nucleotide triphosphate hydrolases"/>
    <property type="match status" value="4"/>
</dbReference>
<dbReference type="Gene3D" id="3.90.320.10">
    <property type="match status" value="1"/>
</dbReference>
<dbReference type="GO" id="GO:0006310">
    <property type="term" value="P:DNA recombination"/>
    <property type="evidence" value="ECO:0007669"/>
    <property type="project" value="TreeGrafter"/>
</dbReference>
<dbReference type="GO" id="GO:0005524">
    <property type="term" value="F:ATP binding"/>
    <property type="evidence" value="ECO:0007669"/>
    <property type="project" value="UniProtKB-KW"/>
</dbReference>
<dbReference type="PANTHER" id="PTHR30591:SF1">
    <property type="entry name" value="RECBCD ENZYME SUBUNIT RECC"/>
    <property type="match status" value="1"/>
</dbReference>
<dbReference type="InterPro" id="IPR014017">
    <property type="entry name" value="DNA_helicase_UvrD-like_C"/>
</dbReference>
<reference evidence="11" key="1">
    <citation type="submission" date="2020-08" db="EMBL/GenBank/DDBJ databases">
        <authorList>
            <person name="Cejkova D."/>
            <person name="Kubasova T."/>
            <person name="Jahodarova E."/>
            <person name="Rychlik I."/>
        </authorList>
    </citation>
    <scope>NUCLEOTIDE SEQUENCE</scope>
    <source>
        <strain evidence="11">An582</strain>
    </source>
</reference>
<protein>
    <submittedName>
        <fullName evidence="11">PD-(D/E)XK nuclease family protein</fullName>
    </submittedName>
</protein>
<dbReference type="GO" id="GO:0003677">
    <property type="term" value="F:DNA binding"/>
    <property type="evidence" value="ECO:0007669"/>
    <property type="project" value="UniProtKB-KW"/>
</dbReference>
<accession>A0A938XDA4</accession>
<proteinExistence type="predicted"/>
<dbReference type="Pfam" id="PF12705">
    <property type="entry name" value="PDDEXK_1"/>
    <property type="match status" value="1"/>
</dbReference>
<dbReference type="PANTHER" id="PTHR30591">
    <property type="entry name" value="RECBCD ENZYME SUBUNIT RECC"/>
    <property type="match status" value="1"/>
</dbReference>
<evidence type="ECO:0000256" key="1">
    <source>
        <dbReference type="ARBA" id="ARBA00022722"/>
    </source>
</evidence>
<dbReference type="InterPro" id="IPR011604">
    <property type="entry name" value="PDDEXK-like_dom_sf"/>
</dbReference>
<keyword evidence="6" id="KW-0269">Exonuclease</keyword>
<keyword evidence="5" id="KW-0347">Helicase</keyword>
<keyword evidence="3" id="KW-0227">DNA damage</keyword>
<evidence type="ECO:0000313" key="12">
    <source>
        <dbReference type="Proteomes" id="UP000705508"/>
    </source>
</evidence>
<dbReference type="InterPro" id="IPR049035">
    <property type="entry name" value="ADDB_N"/>
</dbReference>
<dbReference type="RefSeq" id="WP_204906946.1">
    <property type="nucleotide sequence ID" value="NZ_JACJKS010000014.1"/>
</dbReference>
<name>A0A938XDA4_9CLOT</name>
<dbReference type="EMBL" id="JACJKS010000014">
    <property type="protein sequence ID" value="MBM6948942.1"/>
    <property type="molecule type" value="Genomic_DNA"/>
</dbReference>
<dbReference type="Pfam" id="PF21445">
    <property type="entry name" value="ADDB_N"/>
    <property type="match status" value="1"/>
</dbReference>
<comment type="caution">
    <text evidence="11">The sequence shown here is derived from an EMBL/GenBank/DDBJ whole genome shotgun (WGS) entry which is preliminary data.</text>
</comment>
<dbReference type="AlphaFoldDB" id="A0A938XDA4"/>
<evidence type="ECO:0000256" key="8">
    <source>
        <dbReference type="ARBA" id="ARBA00023125"/>
    </source>
</evidence>
<dbReference type="GO" id="GO:0006281">
    <property type="term" value="P:DNA repair"/>
    <property type="evidence" value="ECO:0007669"/>
    <property type="project" value="UniProtKB-KW"/>
</dbReference>
<dbReference type="InterPro" id="IPR038726">
    <property type="entry name" value="PDDEXK_AddAB-type"/>
</dbReference>
<keyword evidence="2" id="KW-0547">Nucleotide-binding</keyword>
<sequence>MALKFVFGGSGSGKSRYIYEKIIQEAGEHPGLSYLVLVPEQFTMQTQKDLVMMSGRKGIMNIDVLSFVRLAHRIFEETGQGTYPVLDDEGKNLVLRRIGGSLSGQLSVLRGNMHRLGYVSEVKSVLSEFMQYDVGEEEIRRVIRGEREGSYLSCKLQDILLLYQGFQTYLQEKYITKEELLDVLAKIAPKSELLRRSTVILDGYTGFTPVQNRLLGELMTVCRDVVVTVTIDGRENPYAYTHPCQLFAMSKKAVSSLTEAARDRGVPVEELAFLRPQTAPRYRDSRALAFLEQNLFRGGRPSFEEEQEAVELRVAPDPEAEAEAAAQRVRALVRKEGLRYRDIGVIASDMSVYGSYLKRAFARYDIPVFLDQKRSILLNSFVEYIRSLLAMAEEGFTCDSVFRFLRSGYAPFPRGDLEELENYCLALGIRGYRKWQQRWVRRTAGAAAEDLEKLNHMRVAFVERLEPLLFVLRQRRKTVRDITEALYDFLAGGGMQLALKQKEEAFQEKGEHALAREYAQIYGIVIGLFDKFVELLGEEQVSLKEYCELLDAGLAEAKVGVIPPGIDQVVAGDMQRTRLKDVKALLFVGANDTFLPGSLLRTGLLTERDVRAFEREKIALTPGSREQAYIQKYYLYLNLTKPSRKLCVFYSRLSLDGKSLRPSYLVQEIRRLFPGIPVTDEEARPLAKREITGRTGMAELIEGLRMQSERAGGAWMELYTWYKKDPRWADRIAAALEATFYERPKDAVTREAARRLYGEDPLESISRMEKFSACAFAHFLQYGLRLRERETYEFRAVDMGNVFHSAIERYSRKASAAPGGWTGLSGGEQARLCKQSVEEAVADYGNSVLYSSARNTWLISRIRRMMERTVWALTEQLRAGDFQPESYELTFRAGKIDRVDTCVDGGRVYVKVIDYKTGQTSFDLSLLYGGLQMQLLVYMEEALRITKERHPDKEAVPAGVFYYQIQDPFTEPAKDEAAQQETLLKKLRPDGMASLEGDALRHLEHRAAGESLAVPVAFKKDGSLTARSSAVSGETFRMLGSFAREKAGQIHERIASGEADVRPYRYGGRTGCDYCTYRHICGFDSTLPGYSWRQVDKMKQEDALERIRRSVEQEGGEERS</sequence>
<dbReference type="GO" id="GO:0004527">
    <property type="term" value="F:exonuclease activity"/>
    <property type="evidence" value="ECO:0007669"/>
    <property type="project" value="UniProtKB-KW"/>
</dbReference>
<keyword evidence="1" id="KW-0540">Nuclease</keyword>
<feature type="domain" description="UvrD-like helicase C-terminal" evidence="10">
    <location>
        <begin position="279"/>
        <end position="579"/>
    </location>
</feature>
<dbReference type="InterPro" id="IPR027417">
    <property type="entry name" value="P-loop_NTPase"/>
</dbReference>
<keyword evidence="9" id="KW-0234">DNA repair</keyword>
<dbReference type="SUPFAM" id="SSF52540">
    <property type="entry name" value="P-loop containing nucleoside triphosphate hydrolases"/>
    <property type="match status" value="1"/>
</dbReference>
<evidence type="ECO:0000259" key="10">
    <source>
        <dbReference type="PROSITE" id="PS51217"/>
    </source>
</evidence>
<dbReference type="GO" id="GO:0004386">
    <property type="term" value="F:helicase activity"/>
    <property type="evidence" value="ECO:0007669"/>
    <property type="project" value="UniProtKB-KW"/>
</dbReference>
<evidence type="ECO:0000256" key="9">
    <source>
        <dbReference type="ARBA" id="ARBA00023204"/>
    </source>
</evidence>
<organism evidence="11 12">
    <name type="scientific">Mordavella massiliensis</name>
    <dbReference type="NCBI Taxonomy" id="1871024"/>
    <lineage>
        <taxon>Bacteria</taxon>
        <taxon>Bacillati</taxon>
        <taxon>Bacillota</taxon>
        <taxon>Clostridia</taxon>
        <taxon>Eubacteriales</taxon>
        <taxon>Clostridiaceae</taxon>
        <taxon>Mordavella</taxon>
    </lineage>
</organism>
<evidence type="ECO:0000256" key="4">
    <source>
        <dbReference type="ARBA" id="ARBA00022801"/>
    </source>
</evidence>
<gene>
    <name evidence="11" type="ORF">H6A20_09790</name>
</gene>
<reference evidence="11" key="2">
    <citation type="journal article" date="2021" name="Sci. Rep.">
        <title>The distribution of antibiotic resistance genes in chicken gut microbiota commensals.</title>
        <authorList>
            <person name="Juricova H."/>
            <person name="Matiasovicova J."/>
            <person name="Kubasova T."/>
            <person name="Cejkova D."/>
            <person name="Rychlik I."/>
        </authorList>
    </citation>
    <scope>NUCLEOTIDE SEQUENCE</scope>
    <source>
        <strain evidence="11">An582</strain>
    </source>
</reference>
<keyword evidence="8" id="KW-0238">DNA-binding</keyword>
<dbReference type="PROSITE" id="PS51217">
    <property type="entry name" value="UVRD_HELICASE_CTER"/>
    <property type="match status" value="1"/>
</dbReference>
<keyword evidence="4" id="KW-0378">Hydrolase</keyword>
<evidence type="ECO:0000256" key="2">
    <source>
        <dbReference type="ARBA" id="ARBA00022741"/>
    </source>
</evidence>
<evidence type="ECO:0000256" key="7">
    <source>
        <dbReference type="ARBA" id="ARBA00022840"/>
    </source>
</evidence>
<dbReference type="Proteomes" id="UP000705508">
    <property type="component" value="Unassembled WGS sequence"/>
</dbReference>
<evidence type="ECO:0000256" key="3">
    <source>
        <dbReference type="ARBA" id="ARBA00022763"/>
    </source>
</evidence>
<evidence type="ECO:0000313" key="11">
    <source>
        <dbReference type="EMBL" id="MBM6948942.1"/>
    </source>
</evidence>
<keyword evidence="7" id="KW-0067">ATP-binding</keyword>
<evidence type="ECO:0000256" key="6">
    <source>
        <dbReference type="ARBA" id="ARBA00022839"/>
    </source>
</evidence>